<dbReference type="PANTHER" id="PTHR43491">
    <property type="entry name" value="UDP-N-ACETYL-D-MANNOSAMINE DEHYDROGENASE"/>
    <property type="match status" value="1"/>
</dbReference>
<dbReference type="SUPFAM" id="SSF51735">
    <property type="entry name" value="NAD(P)-binding Rossmann-fold domains"/>
    <property type="match status" value="1"/>
</dbReference>
<dbReference type="PANTHER" id="PTHR43491:SF1">
    <property type="entry name" value="UDP-N-ACETYL-D-MANNOSAMINE DEHYDROGENASE"/>
    <property type="match status" value="1"/>
</dbReference>
<dbReference type="EMBL" id="RBAL01000020">
    <property type="protein sequence ID" value="RKN38009.1"/>
    <property type="molecule type" value="Genomic_DNA"/>
</dbReference>
<evidence type="ECO:0000256" key="3">
    <source>
        <dbReference type="PIRNR" id="PIRNR000124"/>
    </source>
</evidence>
<dbReference type="GO" id="GO:0016616">
    <property type="term" value="F:oxidoreductase activity, acting on the CH-OH group of donors, NAD or NADP as acceptor"/>
    <property type="evidence" value="ECO:0007669"/>
    <property type="project" value="InterPro"/>
</dbReference>
<evidence type="ECO:0000256" key="1">
    <source>
        <dbReference type="ARBA" id="ARBA00023002"/>
    </source>
</evidence>
<dbReference type="GO" id="GO:0016628">
    <property type="term" value="F:oxidoreductase activity, acting on the CH-CH group of donors, NAD or NADP as acceptor"/>
    <property type="evidence" value="ECO:0007669"/>
    <property type="project" value="InterPro"/>
</dbReference>
<evidence type="ECO:0000313" key="5">
    <source>
        <dbReference type="EMBL" id="RKN38009.1"/>
    </source>
</evidence>
<dbReference type="Pfam" id="PF03721">
    <property type="entry name" value="UDPG_MGDP_dh_N"/>
    <property type="match status" value="1"/>
</dbReference>
<dbReference type="PIRSF" id="PIRSF000124">
    <property type="entry name" value="UDPglc_GDPman_dh"/>
    <property type="match status" value="1"/>
</dbReference>
<name>A0A3A9YPZ5_9ACTN</name>
<dbReference type="SMART" id="SM00984">
    <property type="entry name" value="UDPG_MGDP_dh_C"/>
    <property type="match status" value="1"/>
</dbReference>
<dbReference type="SUPFAM" id="SSF48179">
    <property type="entry name" value="6-phosphogluconate dehydrogenase C-terminal domain-like"/>
    <property type="match status" value="1"/>
</dbReference>
<dbReference type="InterPro" id="IPR036291">
    <property type="entry name" value="NAD(P)-bd_dom_sf"/>
</dbReference>
<keyword evidence="1" id="KW-0560">Oxidoreductase</keyword>
<dbReference type="AlphaFoldDB" id="A0A3A9YPZ5"/>
<evidence type="ECO:0000259" key="4">
    <source>
        <dbReference type="SMART" id="SM00984"/>
    </source>
</evidence>
<dbReference type="InterPro" id="IPR017476">
    <property type="entry name" value="UDP-Glc/GDP-Man"/>
</dbReference>
<organism evidence="5 6">
    <name type="scientific">Streptomyces hoynatensis</name>
    <dbReference type="NCBI Taxonomy" id="1141874"/>
    <lineage>
        <taxon>Bacteria</taxon>
        <taxon>Bacillati</taxon>
        <taxon>Actinomycetota</taxon>
        <taxon>Actinomycetes</taxon>
        <taxon>Kitasatosporales</taxon>
        <taxon>Streptomycetaceae</taxon>
        <taxon>Streptomyces</taxon>
    </lineage>
</organism>
<comment type="caution">
    <text evidence="5">The sequence shown here is derived from an EMBL/GenBank/DDBJ whole genome shotgun (WGS) entry which is preliminary data.</text>
</comment>
<dbReference type="NCBIfam" id="TIGR03026">
    <property type="entry name" value="NDP-sugDHase"/>
    <property type="match status" value="1"/>
</dbReference>
<evidence type="ECO:0000313" key="6">
    <source>
        <dbReference type="Proteomes" id="UP000272474"/>
    </source>
</evidence>
<dbReference type="OrthoDB" id="5193947at2"/>
<comment type="similarity">
    <text evidence="3">Belongs to the UDP-glucose/GDP-mannose dehydrogenase family.</text>
</comment>
<dbReference type="GO" id="GO:0000271">
    <property type="term" value="P:polysaccharide biosynthetic process"/>
    <property type="evidence" value="ECO:0007669"/>
    <property type="project" value="InterPro"/>
</dbReference>
<dbReference type="InterPro" id="IPR014026">
    <property type="entry name" value="UDP-Glc/GDP-Man_DH_dimer"/>
</dbReference>
<dbReference type="InterPro" id="IPR028359">
    <property type="entry name" value="UDP_ManNAc/GlcNAc_DH"/>
</dbReference>
<dbReference type="InterPro" id="IPR014027">
    <property type="entry name" value="UDP-Glc/GDP-Man_DH_C"/>
</dbReference>
<keyword evidence="2" id="KW-0520">NAD</keyword>
<keyword evidence="6" id="KW-1185">Reference proteome</keyword>
<dbReference type="InterPro" id="IPR008927">
    <property type="entry name" value="6-PGluconate_DH-like_C_sf"/>
</dbReference>
<evidence type="ECO:0000256" key="2">
    <source>
        <dbReference type="ARBA" id="ARBA00023027"/>
    </source>
</evidence>
<dbReference type="Pfam" id="PF00984">
    <property type="entry name" value="UDPG_MGDP_dh"/>
    <property type="match status" value="1"/>
</dbReference>
<accession>A0A3A9YPZ5</accession>
<dbReference type="GO" id="GO:0051287">
    <property type="term" value="F:NAD binding"/>
    <property type="evidence" value="ECO:0007669"/>
    <property type="project" value="InterPro"/>
</dbReference>
<sequence>MRPRGATVAVVGLGYVGLPTALALRAADHRVIGLDNRPERLAEIEQGRADLIPADRERLRAHRGRPAFELTTDPARLGAADAVLVCVPTPVDARLVPDLGALRAACATVVERAVPGQTLILTSTSYVGTTRDLLVKPLAARGLVPSRDLFVAFAPERIDPGRPAHMQQNTPRVVGGVGRSCGERAAEVLRETAGGVRLVGSAEAAEMCKLLENTFRAVNIAFANEFATACGALGLDPAEVLDAAATKPFGFMPFAPGPGAGGHCIPCDPHYLLWQLRGGPVSCRITEAAMNALAERPHRVAERALETLAEHGVARRGARVLLLGVAYKSGVADVRESPALTIIGALARAGAEVAYCDPLVPALTVDGRPVPRVTDPVASEWDLVLAHTLHPGQDLGWLDGTAPVLDATYRLADLARRSVV</sequence>
<dbReference type="InterPro" id="IPR036220">
    <property type="entry name" value="UDP-Glc/GDP-Man_DH_C_sf"/>
</dbReference>
<proteinExistence type="inferred from homology"/>
<dbReference type="InterPro" id="IPR001732">
    <property type="entry name" value="UDP-Glc/GDP-Man_DH_N"/>
</dbReference>
<protein>
    <submittedName>
        <fullName evidence="5">Nucleotide sugar dehydrogenase</fullName>
    </submittedName>
</protein>
<feature type="domain" description="UDP-glucose/GDP-mannose dehydrogenase C-terminal" evidence="4">
    <location>
        <begin position="321"/>
        <end position="413"/>
    </location>
</feature>
<dbReference type="SUPFAM" id="SSF52413">
    <property type="entry name" value="UDP-glucose/GDP-mannose dehydrogenase C-terminal domain"/>
    <property type="match status" value="1"/>
</dbReference>
<dbReference type="Gene3D" id="3.40.50.720">
    <property type="entry name" value="NAD(P)-binding Rossmann-like Domain"/>
    <property type="match status" value="2"/>
</dbReference>
<dbReference type="Proteomes" id="UP000272474">
    <property type="component" value="Unassembled WGS sequence"/>
</dbReference>
<gene>
    <name evidence="5" type="ORF">D7294_25820</name>
</gene>
<dbReference type="PIRSF" id="PIRSF500136">
    <property type="entry name" value="UDP_ManNAc_DH"/>
    <property type="match status" value="1"/>
</dbReference>
<reference evidence="5 6" key="1">
    <citation type="journal article" date="2014" name="Int. J. Syst. Evol. Microbiol.">
        <title>Streptomyces hoynatensis sp. nov., isolated from deep marine sediment.</title>
        <authorList>
            <person name="Veyisoglu A."/>
            <person name="Sahin N."/>
        </authorList>
    </citation>
    <scope>NUCLEOTIDE SEQUENCE [LARGE SCALE GENOMIC DNA]</scope>
    <source>
        <strain evidence="5 6">KCTC 29097</strain>
    </source>
</reference>
<dbReference type="Pfam" id="PF03720">
    <property type="entry name" value="UDPG_MGDP_dh_C"/>
    <property type="match status" value="1"/>
</dbReference>